<feature type="domain" description="GIY-YIG" evidence="1">
    <location>
        <begin position="196"/>
        <end position="274"/>
    </location>
</feature>
<dbReference type="SMART" id="SM00479">
    <property type="entry name" value="EXOIII"/>
    <property type="match status" value="1"/>
</dbReference>
<dbReference type="InterPro" id="IPR006054">
    <property type="entry name" value="DnaQ"/>
</dbReference>
<dbReference type="Gene3D" id="3.40.1440.10">
    <property type="entry name" value="GIY-YIG endonuclease"/>
    <property type="match status" value="1"/>
</dbReference>
<keyword evidence="3" id="KW-1185">Reference proteome</keyword>
<dbReference type="RefSeq" id="WP_259412783.1">
    <property type="nucleotide sequence ID" value="NZ_JANWGH010000001.1"/>
</dbReference>
<evidence type="ECO:0000313" key="3">
    <source>
        <dbReference type="Proteomes" id="UP001206788"/>
    </source>
</evidence>
<protein>
    <submittedName>
        <fullName evidence="2">Exonuclease domain-containing protein</fullName>
    </submittedName>
</protein>
<accession>A0ABT2G1G1</accession>
<keyword evidence="2" id="KW-0540">Nuclease</keyword>
<dbReference type="InterPro" id="IPR013520">
    <property type="entry name" value="Ribonucl_H"/>
</dbReference>
<dbReference type="SUPFAM" id="SSF82771">
    <property type="entry name" value="GIY-YIG endonuclease"/>
    <property type="match status" value="1"/>
</dbReference>
<proteinExistence type="predicted"/>
<dbReference type="InterPro" id="IPR000305">
    <property type="entry name" value="GIY-YIG_endonuc"/>
</dbReference>
<dbReference type="NCBIfam" id="TIGR00573">
    <property type="entry name" value="dnaq"/>
    <property type="match status" value="1"/>
</dbReference>
<reference evidence="2 3" key="1">
    <citation type="submission" date="2022-08" db="EMBL/GenBank/DDBJ databases">
        <title>Algoriphagus sp. CAU 1643 isolated from mud.</title>
        <authorList>
            <person name="Kim W."/>
        </authorList>
    </citation>
    <scope>NUCLEOTIDE SEQUENCE [LARGE SCALE GENOMIC DNA]</scope>
    <source>
        <strain evidence="2 3">CAU 1643</strain>
    </source>
</reference>
<dbReference type="CDD" id="cd06127">
    <property type="entry name" value="DEDDh"/>
    <property type="match status" value="1"/>
</dbReference>
<dbReference type="InterPro" id="IPR036397">
    <property type="entry name" value="RNaseH_sf"/>
</dbReference>
<dbReference type="PANTHER" id="PTHR30231">
    <property type="entry name" value="DNA POLYMERASE III SUBUNIT EPSILON"/>
    <property type="match status" value="1"/>
</dbReference>
<dbReference type="PROSITE" id="PS50164">
    <property type="entry name" value="GIY_YIG"/>
    <property type="match status" value="1"/>
</dbReference>
<dbReference type="Pfam" id="PF01541">
    <property type="entry name" value="GIY-YIG"/>
    <property type="match status" value="1"/>
</dbReference>
<dbReference type="Pfam" id="PF00929">
    <property type="entry name" value="RNase_T"/>
    <property type="match status" value="1"/>
</dbReference>
<dbReference type="EMBL" id="JANWGH010000001">
    <property type="protein sequence ID" value="MCS5489105.1"/>
    <property type="molecule type" value="Genomic_DNA"/>
</dbReference>
<evidence type="ECO:0000259" key="1">
    <source>
        <dbReference type="PROSITE" id="PS50164"/>
    </source>
</evidence>
<dbReference type="SMART" id="SM00465">
    <property type="entry name" value="GIYc"/>
    <property type="match status" value="1"/>
</dbReference>
<dbReference type="Proteomes" id="UP001206788">
    <property type="component" value="Unassembled WGS sequence"/>
</dbReference>
<dbReference type="InterPro" id="IPR047296">
    <property type="entry name" value="GIY-YIG_UvrC_Cho"/>
</dbReference>
<keyword evidence="2" id="KW-0269">Exonuclease</keyword>
<dbReference type="Gene3D" id="3.30.420.10">
    <property type="entry name" value="Ribonuclease H-like superfamily/Ribonuclease H"/>
    <property type="match status" value="1"/>
</dbReference>
<sequence>MEFAIVDIETTGGDSRSGGITEIAVLIHNGEEITETFQTLLNPRQSIPAYITGLTGIDSEMVRNAPYFEEVADKIWGLLEGRVFVAHQVNFDFGFLKTAFSSLGKDLTNAKLCTVRLARKVFPGLSSYSLGRVCEAKKIPIEARHRAMGDAKATAILFDQMLKFQPETVRGFLKSKNSFRFLPPNFPSHKYSDLPKSCGVYYMLDSHGKVIYVGKAINIQERFRSHFSGNLYYPQKQELKAAVADIRWELTGSEFMALLLETLEIKRIWPKYNQAIKKPKALWGLYSYLDGNGYTRFQLARLKKNLQPIETFFSQEEGRGFLKEATESFKLCQRLSGLRSVTCRSVMDESCEGACEGNIPSKKYNEKVQNFLKSIQDRKGVIKIELEGRNENEKAVCVFEKGILTHYGFKNLNEEDDSFALKSVTPYPETAYVFRQFFHQFSLEQVEIIDRIEQKPREVLPLGF</sequence>
<comment type="caution">
    <text evidence="2">The sequence shown here is derived from an EMBL/GenBank/DDBJ whole genome shotgun (WGS) entry which is preliminary data.</text>
</comment>
<name>A0ABT2G1G1_9BACT</name>
<dbReference type="InterPro" id="IPR012337">
    <property type="entry name" value="RNaseH-like_sf"/>
</dbReference>
<dbReference type="GO" id="GO:0004527">
    <property type="term" value="F:exonuclease activity"/>
    <property type="evidence" value="ECO:0007669"/>
    <property type="project" value="UniProtKB-KW"/>
</dbReference>
<evidence type="ECO:0000313" key="2">
    <source>
        <dbReference type="EMBL" id="MCS5489105.1"/>
    </source>
</evidence>
<dbReference type="InterPro" id="IPR035901">
    <property type="entry name" value="GIY-YIG_endonuc_sf"/>
</dbReference>
<dbReference type="SUPFAM" id="SSF53098">
    <property type="entry name" value="Ribonuclease H-like"/>
    <property type="match status" value="1"/>
</dbReference>
<dbReference type="CDD" id="cd10434">
    <property type="entry name" value="GIY-YIG_UvrC_Cho"/>
    <property type="match status" value="1"/>
</dbReference>
<gene>
    <name evidence="2" type="ORF">NY014_01615</name>
</gene>
<dbReference type="PANTHER" id="PTHR30231:SF41">
    <property type="entry name" value="DNA POLYMERASE III SUBUNIT EPSILON"/>
    <property type="match status" value="1"/>
</dbReference>
<keyword evidence="2" id="KW-0378">Hydrolase</keyword>
<organism evidence="2 3">
    <name type="scientific">Algoriphagus limi</name>
    <dbReference type="NCBI Taxonomy" id="2975273"/>
    <lineage>
        <taxon>Bacteria</taxon>
        <taxon>Pseudomonadati</taxon>
        <taxon>Bacteroidota</taxon>
        <taxon>Cytophagia</taxon>
        <taxon>Cytophagales</taxon>
        <taxon>Cyclobacteriaceae</taxon>
        <taxon>Algoriphagus</taxon>
    </lineage>
</organism>